<keyword evidence="12" id="KW-1185">Reference proteome</keyword>
<protein>
    <recommendedName>
        <fullName evidence="3">CTP synthase (glutamine hydrolyzing)</fullName>
        <ecNumber evidence="3">6.3.4.2</ecNumber>
    </recommendedName>
</protein>
<evidence type="ECO:0000256" key="5">
    <source>
        <dbReference type="ARBA" id="ARBA00022741"/>
    </source>
</evidence>
<keyword evidence="6" id="KW-0067">ATP-binding</keyword>
<comment type="pathway">
    <text evidence="1">Pyrimidine metabolism; CTP biosynthesis via de novo pathway; CTP from UDP: step 2/2.</text>
</comment>
<evidence type="ECO:0000256" key="8">
    <source>
        <dbReference type="ARBA" id="ARBA00022975"/>
    </source>
</evidence>
<dbReference type="InterPro" id="IPR029062">
    <property type="entry name" value="Class_I_gatase-like"/>
</dbReference>
<dbReference type="EMBL" id="CP103445">
    <property type="protein sequence ID" value="UWS34282.1"/>
    <property type="molecule type" value="Genomic_DNA"/>
</dbReference>
<name>A0ABY5XA92_ERWPY</name>
<proteinExistence type="inferred from homology"/>
<sequence length="231" mass="25166">MPPVRLALVGDYRADAIAHQAIPKAIMLAAQSLDIDVSPQWLPTASITDRSQLREYDAIWLVPGSPYINDDGAFLTITRARENNVAFLGSCGGFQYAIVEYARNVMGWSDAGHAETDSTGRLVIAPLSCSLVEKTGDIVIEPGTLLAQAYGKTEITEGYHCNFGVNPDFVADLKSYPLRLSAHDGDGDVRAMELPGHRFYAATLFQSERAALRNELSPLVVELLRAARQSD</sequence>
<evidence type="ECO:0000313" key="12">
    <source>
        <dbReference type="Proteomes" id="UP001058553"/>
    </source>
</evidence>
<evidence type="ECO:0000256" key="2">
    <source>
        <dbReference type="ARBA" id="ARBA00007533"/>
    </source>
</evidence>
<dbReference type="InterPro" id="IPR004468">
    <property type="entry name" value="CTP_synthase"/>
</dbReference>
<keyword evidence="7" id="KW-0315">Glutamine amidotransferase</keyword>
<evidence type="ECO:0000256" key="4">
    <source>
        <dbReference type="ARBA" id="ARBA00022598"/>
    </source>
</evidence>
<accession>A0ABY5XA92</accession>
<keyword evidence="5" id="KW-0547">Nucleotide-binding</keyword>
<evidence type="ECO:0000256" key="9">
    <source>
        <dbReference type="ARBA" id="ARBA00047781"/>
    </source>
</evidence>
<evidence type="ECO:0000256" key="3">
    <source>
        <dbReference type="ARBA" id="ARBA00012291"/>
    </source>
</evidence>
<reference evidence="11" key="1">
    <citation type="submission" date="2022-07" db="EMBL/GenBank/DDBJ databases">
        <title>Genetic diversity of Erwinia pyrifoliae.</title>
        <authorList>
            <person name="Park D.S."/>
            <person name="Ham H."/>
        </authorList>
    </citation>
    <scope>NUCLEOTIDE SEQUENCE</scope>
    <source>
        <strain evidence="11">CP201486</strain>
    </source>
</reference>
<keyword evidence="8" id="KW-0665">Pyrimidine biosynthesis</keyword>
<keyword evidence="4" id="KW-0436">Ligase</keyword>
<comment type="catalytic activity">
    <reaction evidence="9">
        <text>UTP + L-glutamine + ATP + H2O = CTP + L-glutamate + ADP + phosphate + 2 H(+)</text>
        <dbReference type="Rhea" id="RHEA:26426"/>
        <dbReference type="ChEBI" id="CHEBI:15377"/>
        <dbReference type="ChEBI" id="CHEBI:15378"/>
        <dbReference type="ChEBI" id="CHEBI:29985"/>
        <dbReference type="ChEBI" id="CHEBI:30616"/>
        <dbReference type="ChEBI" id="CHEBI:37563"/>
        <dbReference type="ChEBI" id="CHEBI:43474"/>
        <dbReference type="ChEBI" id="CHEBI:46398"/>
        <dbReference type="ChEBI" id="CHEBI:58359"/>
        <dbReference type="ChEBI" id="CHEBI:456216"/>
        <dbReference type="EC" id="6.3.4.2"/>
    </reaction>
</comment>
<gene>
    <name evidence="11" type="ORF">NYP84_03585</name>
</gene>
<comment type="similarity">
    <text evidence="2">Belongs to the CTP synthase family.</text>
</comment>
<feature type="domain" description="Glutamine amidotransferase" evidence="10">
    <location>
        <begin position="28"/>
        <end position="114"/>
    </location>
</feature>
<organism evidence="11 12">
    <name type="scientific">Erwinia pyrifoliae</name>
    <dbReference type="NCBI Taxonomy" id="79967"/>
    <lineage>
        <taxon>Bacteria</taxon>
        <taxon>Pseudomonadati</taxon>
        <taxon>Pseudomonadota</taxon>
        <taxon>Gammaproteobacteria</taxon>
        <taxon>Enterobacterales</taxon>
        <taxon>Erwiniaceae</taxon>
        <taxon>Erwinia</taxon>
    </lineage>
</organism>
<evidence type="ECO:0000256" key="7">
    <source>
        <dbReference type="ARBA" id="ARBA00022962"/>
    </source>
</evidence>
<evidence type="ECO:0000259" key="10">
    <source>
        <dbReference type="Pfam" id="PF00117"/>
    </source>
</evidence>
<dbReference type="RefSeq" id="WP_259817048.1">
    <property type="nucleotide sequence ID" value="NZ_CP103445.1"/>
</dbReference>
<dbReference type="InterPro" id="IPR017926">
    <property type="entry name" value="GATASE"/>
</dbReference>
<evidence type="ECO:0000256" key="1">
    <source>
        <dbReference type="ARBA" id="ARBA00005171"/>
    </source>
</evidence>
<dbReference type="Gene3D" id="3.40.50.880">
    <property type="match status" value="1"/>
</dbReference>
<dbReference type="NCBIfam" id="NF004836">
    <property type="entry name" value="PRK06186.1"/>
    <property type="match status" value="1"/>
</dbReference>
<dbReference type="Pfam" id="PF00117">
    <property type="entry name" value="GATase"/>
    <property type="match status" value="1"/>
</dbReference>
<dbReference type="PANTHER" id="PTHR11550:SF0">
    <property type="entry name" value="CTP SYNTHASE-RELATED"/>
    <property type="match status" value="1"/>
</dbReference>
<dbReference type="Proteomes" id="UP001058553">
    <property type="component" value="Chromosome"/>
</dbReference>
<evidence type="ECO:0000313" key="11">
    <source>
        <dbReference type="EMBL" id="UWS34282.1"/>
    </source>
</evidence>
<dbReference type="PANTHER" id="PTHR11550">
    <property type="entry name" value="CTP SYNTHASE"/>
    <property type="match status" value="1"/>
</dbReference>
<evidence type="ECO:0000256" key="6">
    <source>
        <dbReference type="ARBA" id="ARBA00022840"/>
    </source>
</evidence>
<dbReference type="EC" id="6.3.4.2" evidence="3"/>
<dbReference type="SUPFAM" id="SSF52317">
    <property type="entry name" value="Class I glutamine amidotransferase-like"/>
    <property type="match status" value="1"/>
</dbReference>